<sequence length="192" mass="21678">MIVSLKITKKYSLLAQPVDERPKSNNTTLDDDVWVLNTWRPDTLWFYTLQTFSPVHALAAWFAPAMAAVLINVGLSALLFVVSMSFQSLVNDRFIVDSNVMKEYTCKVVYPATSVATRDVSVQTDRAKVLAGPSTPRREFIQRDVRTPHTPLRSPTHSPMRTPMRTPLRALPTKKTSLRTSFAPNLPHTPRQ</sequence>
<evidence type="ECO:0000256" key="9">
    <source>
        <dbReference type="SAM" id="Phobius"/>
    </source>
</evidence>
<keyword evidence="11" id="KW-1185">Reference proteome</keyword>
<accession>A0A2T0FCX3</accession>
<feature type="region of interest" description="Disordered" evidence="8">
    <location>
        <begin position="145"/>
        <end position="192"/>
    </location>
</feature>
<evidence type="ECO:0000256" key="4">
    <source>
        <dbReference type="ARBA" id="ARBA00022692"/>
    </source>
</evidence>
<keyword evidence="5 9" id="KW-1133">Transmembrane helix</keyword>
<dbReference type="GO" id="GO:0007096">
    <property type="term" value="P:regulation of exit from mitosis"/>
    <property type="evidence" value="ECO:0007669"/>
    <property type="project" value="TreeGrafter"/>
</dbReference>
<dbReference type="OrthoDB" id="3363151at2759"/>
<evidence type="ECO:0000313" key="10">
    <source>
        <dbReference type="EMBL" id="PRT52817.1"/>
    </source>
</evidence>
<evidence type="ECO:0000256" key="5">
    <source>
        <dbReference type="ARBA" id="ARBA00022989"/>
    </source>
</evidence>
<evidence type="ECO:0000256" key="3">
    <source>
        <dbReference type="ARBA" id="ARBA00018310"/>
    </source>
</evidence>
<dbReference type="PANTHER" id="PTHR28293:SF1">
    <property type="entry name" value="NUCLEAR RIM PROTEIN 1"/>
    <property type="match status" value="1"/>
</dbReference>
<dbReference type="Proteomes" id="UP000238350">
    <property type="component" value="Unassembled WGS sequence"/>
</dbReference>
<dbReference type="PANTHER" id="PTHR28293">
    <property type="entry name" value="NUCLEAR RIM PROTEIN 1"/>
    <property type="match status" value="1"/>
</dbReference>
<dbReference type="GO" id="GO:0043007">
    <property type="term" value="P:maintenance of rDNA"/>
    <property type="evidence" value="ECO:0007669"/>
    <property type="project" value="TreeGrafter"/>
</dbReference>
<dbReference type="RefSeq" id="XP_024662763.1">
    <property type="nucleotide sequence ID" value="XM_024806995.1"/>
</dbReference>
<keyword evidence="4 9" id="KW-0812">Transmembrane</keyword>
<evidence type="ECO:0000256" key="1">
    <source>
        <dbReference type="ARBA" id="ARBA00004232"/>
    </source>
</evidence>
<protein>
    <recommendedName>
        <fullName evidence="3">Nuclear rim protein 1</fullName>
    </recommendedName>
</protein>
<comment type="similarity">
    <text evidence="2">Belongs to the NUR1 family.</text>
</comment>
<comment type="caution">
    <text evidence="10">The sequence shown here is derived from an EMBL/GenBank/DDBJ whole genome shotgun (WGS) entry which is preliminary data.</text>
</comment>
<dbReference type="InterPro" id="IPR018819">
    <property type="entry name" value="Nur1/Mug154"/>
</dbReference>
<dbReference type="Pfam" id="PF10332">
    <property type="entry name" value="DUF2418"/>
    <property type="match status" value="1"/>
</dbReference>
<reference evidence="10 11" key="1">
    <citation type="submission" date="2017-04" db="EMBL/GenBank/DDBJ databases">
        <title>Genome sequencing of [Candida] sorbophila.</title>
        <authorList>
            <person name="Ahn J.O."/>
        </authorList>
    </citation>
    <scope>NUCLEOTIDE SEQUENCE [LARGE SCALE GENOMIC DNA]</scope>
    <source>
        <strain evidence="10 11">DS02</strain>
    </source>
</reference>
<evidence type="ECO:0000256" key="2">
    <source>
        <dbReference type="ARBA" id="ARBA00007900"/>
    </source>
</evidence>
<proteinExistence type="inferred from homology"/>
<dbReference type="AlphaFoldDB" id="A0A2T0FCX3"/>
<dbReference type="GO" id="GO:0031965">
    <property type="term" value="C:nuclear membrane"/>
    <property type="evidence" value="ECO:0007669"/>
    <property type="project" value="UniProtKB-SubCell"/>
</dbReference>
<name>A0A2T0FCX3_9ASCO</name>
<comment type="function">
    <text evidence="7">Member of a perinuclear network that controls recombination at multiple loci to maintain genome stability. Required for rDNA repeat stability.</text>
</comment>
<feature type="compositionally biased region" description="Polar residues" evidence="8">
    <location>
        <begin position="174"/>
        <end position="183"/>
    </location>
</feature>
<gene>
    <name evidence="10" type="ORF">B9G98_00437</name>
</gene>
<evidence type="ECO:0000256" key="8">
    <source>
        <dbReference type="SAM" id="MobiDB-lite"/>
    </source>
</evidence>
<comment type="subcellular location">
    <subcellularLocation>
        <location evidence="1">Nucleus membrane</location>
        <topology evidence="1">Multi-pass membrane protein</topology>
    </subcellularLocation>
</comment>
<organism evidence="10 11">
    <name type="scientific">Wickerhamiella sorbophila</name>
    <dbReference type="NCBI Taxonomy" id="45607"/>
    <lineage>
        <taxon>Eukaryota</taxon>
        <taxon>Fungi</taxon>
        <taxon>Dikarya</taxon>
        <taxon>Ascomycota</taxon>
        <taxon>Saccharomycotina</taxon>
        <taxon>Dipodascomycetes</taxon>
        <taxon>Dipodascales</taxon>
        <taxon>Trichomonascaceae</taxon>
        <taxon>Wickerhamiella</taxon>
    </lineage>
</organism>
<dbReference type="EMBL" id="NDIQ01000001">
    <property type="protein sequence ID" value="PRT52817.1"/>
    <property type="molecule type" value="Genomic_DNA"/>
</dbReference>
<dbReference type="STRING" id="45607.A0A2T0FCX3"/>
<evidence type="ECO:0000256" key="6">
    <source>
        <dbReference type="ARBA" id="ARBA00023136"/>
    </source>
</evidence>
<evidence type="ECO:0000256" key="7">
    <source>
        <dbReference type="ARBA" id="ARBA00024979"/>
    </source>
</evidence>
<dbReference type="GeneID" id="36514186"/>
<feature type="transmembrane region" description="Helical" evidence="9">
    <location>
        <begin position="58"/>
        <end position="82"/>
    </location>
</feature>
<evidence type="ECO:0000313" key="11">
    <source>
        <dbReference type="Proteomes" id="UP000238350"/>
    </source>
</evidence>
<keyword evidence="6 9" id="KW-0472">Membrane</keyword>